<evidence type="ECO:0000256" key="3">
    <source>
        <dbReference type="ARBA" id="ARBA00023098"/>
    </source>
</evidence>
<keyword evidence="1 4" id="KW-0378">Hydrolase</keyword>
<feature type="short sequence motif" description="GXGXXG" evidence="4">
    <location>
        <begin position="9"/>
        <end position="14"/>
    </location>
</feature>
<evidence type="ECO:0000256" key="4">
    <source>
        <dbReference type="PROSITE-ProRule" id="PRU01161"/>
    </source>
</evidence>
<protein>
    <submittedName>
        <fullName evidence="6">NTE family protein</fullName>
    </submittedName>
</protein>
<dbReference type="PROSITE" id="PS51635">
    <property type="entry name" value="PNPLA"/>
    <property type="match status" value="1"/>
</dbReference>
<dbReference type="InterPro" id="IPR002641">
    <property type="entry name" value="PNPLA_dom"/>
</dbReference>
<dbReference type="PANTHER" id="PTHR14226">
    <property type="entry name" value="NEUROPATHY TARGET ESTERASE/SWISS CHEESE D.MELANOGASTER"/>
    <property type="match status" value="1"/>
</dbReference>
<dbReference type="RefSeq" id="WP_133538018.1">
    <property type="nucleotide sequence ID" value="NZ_SNYH01000007.1"/>
</dbReference>
<keyword evidence="2 4" id="KW-0442">Lipid degradation</keyword>
<feature type="short sequence motif" description="GXSXG" evidence="4">
    <location>
        <begin position="36"/>
        <end position="40"/>
    </location>
</feature>
<comment type="caution">
    <text evidence="6">The sequence shown here is derived from an EMBL/GenBank/DDBJ whole genome shotgun (WGS) entry which is preliminary data.</text>
</comment>
<gene>
    <name evidence="6" type="ORF">DFQ07_3041</name>
</gene>
<keyword evidence="7" id="KW-1185">Reference proteome</keyword>
<feature type="active site" description="Nucleophile" evidence="4">
    <location>
        <position position="38"/>
    </location>
</feature>
<evidence type="ECO:0000259" key="5">
    <source>
        <dbReference type="PROSITE" id="PS51635"/>
    </source>
</evidence>
<dbReference type="EMBL" id="SNYH01000007">
    <property type="protein sequence ID" value="TDQ21944.1"/>
    <property type="molecule type" value="Genomic_DNA"/>
</dbReference>
<accession>A0A4R6TAG9</accession>
<feature type="domain" description="PNPLA" evidence="5">
    <location>
        <begin position="5"/>
        <end position="163"/>
    </location>
</feature>
<evidence type="ECO:0000256" key="1">
    <source>
        <dbReference type="ARBA" id="ARBA00022801"/>
    </source>
</evidence>
<dbReference type="InterPro" id="IPR050301">
    <property type="entry name" value="NTE"/>
</dbReference>
<feature type="short sequence motif" description="DGA/G" evidence="4">
    <location>
        <begin position="150"/>
        <end position="152"/>
    </location>
</feature>
<organism evidence="6 7">
    <name type="scientific">Tenacibaculum caenipelagi</name>
    <dbReference type="NCBI Taxonomy" id="1325435"/>
    <lineage>
        <taxon>Bacteria</taxon>
        <taxon>Pseudomonadati</taxon>
        <taxon>Bacteroidota</taxon>
        <taxon>Flavobacteriia</taxon>
        <taxon>Flavobacteriales</taxon>
        <taxon>Flavobacteriaceae</taxon>
        <taxon>Tenacibaculum</taxon>
    </lineage>
</organism>
<dbReference type="OrthoDB" id="9770965at2"/>
<dbReference type="CDD" id="cd07205">
    <property type="entry name" value="Pat_PNPLA6_PNPLA7_NTE1_like"/>
    <property type="match status" value="1"/>
</dbReference>
<keyword evidence="3 4" id="KW-0443">Lipid metabolism</keyword>
<name>A0A4R6TAG9_9FLAO</name>
<dbReference type="GO" id="GO:0016787">
    <property type="term" value="F:hydrolase activity"/>
    <property type="evidence" value="ECO:0007669"/>
    <property type="project" value="UniProtKB-UniRule"/>
</dbReference>
<dbReference type="PANTHER" id="PTHR14226:SF78">
    <property type="entry name" value="SLR0060 PROTEIN"/>
    <property type="match status" value="1"/>
</dbReference>
<evidence type="ECO:0000313" key="6">
    <source>
        <dbReference type="EMBL" id="TDQ21944.1"/>
    </source>
</evidence>
<feature type="active site" description="Proton acceptor" evidence="4">
    <location>
        <position position="150"/>
    </location>
</feature>
<dbReference type="InterPro" id="IPR016035">
    <property type="entry name" value="Acyl_Trfase/lysoPLipase"/>
</dbReference>
<sequence length="263" mass="29524">MSIGLVLSGGGSRGIAHVGTIKALEEFGLFPTHISGSSVGAIVGSLYAYGYGWKDMLEFFKSVQILDIKKYAFRKPGLIDTEKFYKQFNVYLKEDSFTSLKKSLVITATDILNGTLKTFDTGELIRPVLGSAAFPGVFAPVKINSSYYIDGGTLNNFPVEFLKPECDIIIGSYVNGFNTVTIKELKYSHNVMKRAFRLKYFKDDYAKFNDCTLVISSKEISKYGIFDKKHLNEIFNIGYKEAIEELTNHFMLNQETKLKKAIN</sequence>
<dbReference type="Proteomes" id="UP000295390">
    <property type="component" value="Unassembled WGS sequence"/>
</dbReference>
<dbReference type="SUPFAM" id="SSF52151">
    <property type="entry name" value="FabD/lysophospholipase-like"/>
    <property type="match status" value="1"/>
</dbReference>
<dbReference type="Gene3D" id="3.40.1090.10">
    <property type="entry name" value="Cytosolic phospholipase A2 catalytic domain"/>
    <property type="match status" value="1"/>
</dbReference>
<proteinExistence type="predicted"/>
<dbReference type="GO" id="GO:0016042">
    <property type="term" value="P:lipid catabolic process"/>
    <property type="evidence" value="ECO:0007669"/>
    <property type="project" value="UniProtKB-UniRule"/>
</dbReference>
<evidence type="ECO:0000256" key="2">
    <source>
        <dbReference type="ARBA" id="ARBA00022963"/>
    </source>
</evidence>
<reference evidence="6 7" key="1">
    <citation type="submission" date="2019-03" db="EMBL/GenBank/DDBJ databases">
        <title>Genomic Encyclopedia of Type Strains, Phase III (KMG-III): the genomes of soil and plant-associated and newly described type strains.</title>
        <authorList>
            <person name="Whitman W."/>
        </authorList>
    </citation>
    <scope>NUCLEOTIDE SEQUENCE [LARGE SCALE GENOMIC DNA]</scope>
    <source>
        <strain evidence="6 7">CECT 8283</strain>
    </source>
</reference>
<evidence type="ECO:0000313" key="7">
    <source>
        <dbReference type="Proteomes" id="UP000295390"/>
    </source>
</evidence>
<dbReference type="Pfam" id="PF01734">
    <property type="entry name" value="Patatin"/>
    <property type="match status" value="1"/>
</dbReference>
<dbReference type="AlphaFoldDB" id="A0A4R6TAG9"/>